<reference evidence="2" key="1">
    <citation type="submission" date="2022-10" db="EMBL/GenBank/DDBJ databases">
        <title>Genome assembly of Pristionchus species.</title>
        <authorList>
            <person name="Yoshida K."/>
            <person name="Sommer R.J."/>
        </authorList>
    </citation>
    <scope>NUCLEOTIDE SEQUENCE [LARGE SCALE GENOMIC DNA]</scope>
    <source>
        <strain evidence="2">RS5460</strain>
    </source>
</reference>
<accession>A0AAN5IBT2</accession>
<dbReference type="AlphaFoldDB" id="A0AAN5IBT2"/>
<evidence type="ECO:0000313" key="1">
    <source>
        <dbReference type="EMBL" id="GMR56986.1"/>
    </source>
</evidence>
<dbReference type="EMBL" id="BTRK01000006">
    <property type="protein sequence ID" value="GMR56986.1"/>
    <property type="molecule type" value="Genomic_DNA"/>
</dbReference>
<protein>
    <submittedName>
        <fullName evidence="1">Uncharacterized protein</fullName>
    </submittedName>
</protein>
<keyword evidence="2" id="KW-1185">Reference proteome</keyword>
<organism evidence="1 2">
    <name type="scientific">Pristionchus mayeri</name>
    <dbReference type="NCBI Taxonomy" id="1317129"/>
    <lineage>
        <taxon>Eukaryota</taxon>
        <taxon>Metazoa</taxon>
        <taxon>Ecdysozoa</taxon>
        <taxon>Nematoda</taxon>
        <taxon>Chromadorea</taxon>
        <taxon>Rhabditida</taxon>
        <taxon>Rhabditina</taxon>
        <taxon>Diplogasteromorpha</taxon>
        <taxon>Diplogasteroidea</taxon>
        <taxon>Neodiplogasteridae</taxon>
        <taxon>Pristionchus</taxon>
    </lineage>
</organism>
<dbReference type="Proteomes" id="UP001328107">
    <property type="component" value="Unassembled WGS sequence"/>
</dbReference>
<sequence>SFSTIESLPWPALNRVFFFLFPNDGNCRDLANLSKVSTHFHLGVKEFMKKEKNGPWIERVTLEKTRFGLLVKIGLFPSNLPFHDLSPLKSGRFHRSRCYGHPALNVLLTGPEDPLIEKLAAFLSSPIKDVIIGKNDSHRLSSADLSICTRLLGSSTICELIFNYPTLDDITAPFLISITSRVTNLLRFWFYKHRITDPAAFVESLCSLPIKRTFLGSSIMTINTRSFLGLSRSFWENLLNEKLSNGSFEWVGTGNRNSVIMRAPVNLPAAPIVYVTWDRVVSK</sequence>
<gene>
    <name evidence="1" type="ORF">PMAYCL1PPCAC_27181</name>
</gene>
<evidence type="ECO:0000313" key="2">
    <source>
        <dbReference type="Proteomes" id="UP001328107"/>
    </source>
</evidence>
<proteinExistence type="predicted"/>
<name>A0AAN5IBT2_9BILA</name>
<feature type="non-terminal residue" evidence="1">
    <location>
        <position position="1"/>
    </location>
</feature>
<comment type="caution">
    <text evidence="1">The sequence shown here is derived from an EMBL/GenBank/DDBJ whole genome shotgun (WGS) entry which is preliminary data.</text>
</comment>